<dbReference type="RefSeq" id="WP_187593517.1">
    <property type="nucleotide sequence ID" value="NZ_CP060723.1"/>
</dbReference>
<dbReference type="EMBL" id="CP060723">
    <property type="protein sequence ID" value="QNN42997.1"/>
    <property type="molecule type" value="Genomic_DNA"/>
</dbReference>
<sequence length="277" mass="30958">MKTLFLFALLALANLCLFAQQPVGRPLSDLPRIDITAGMPLHFRSPEPIRYVDISNPAITHELTAANILCIRPGALPEGHQADEPAVVTIIAERFMAQYSLHFGHGLSSGDAVTDIEILPEHMVPVDLPAGITSSAQMRKNALDILALRFHKPLSRASSHGISLEIRKIYCIGEQVFLDIYIENSSSLPYHPEVFSLSLEDKKVSRATNHQSIPVPILWQLYPLRAFTRGMRNILVIDKLSFSRQKRLVLTMAEKQLSDRRVSLGIQYGDILRADTF</sequence>
<proteinExistence type="predicted"/>
<evidence type="ECO:0000256" key="1">
    <source>
        <dbReference type="SAM" id="SignalP"/>
    </source>
</evidence>
<evidence type="ECO:0000313" key="3">
    <source>
        <dbReference type="Proteomes" id="UP000515806"/>
    </source>
</evidence>
<organism evidence="2 3">
    <name type="scientific">Pedobacter roseus</name>
    <dbReference type="NCBI Taxonomy" id="336820"/>
    <lineage>
        <taxon>Bacteria</taxon>
        <taxon>Pseudomonadati</taxon>
        <taxon>Bacteroidota</taxon>
        <taxon>Sphingobacteriia</taxon>
        <taxon>Sphingobacteriales</taxon>
        <taxon>Sphingobacteriaceae</taxon>
        <taxon>Pedobacter</taxon>
    </lineage>
</organism>
<dbReference type="KEGG" id="proe:H9L23_02505"/>
<dbReference type="InterPro" id="IPR022298">
    <property type="entry name" value="Conjug_transposon_TraN"/>
</dbReference>
<accession>A0A7G9QI22</accession>
<gene>
    <name evidence="2" type="ORF">H9L23_02505</name>
</gene>
<dbReference type="AlphaFoldDB" id="A0A7G9QI22"/>
<dbReference type="Proteomes" id="UP000515806">
    <property type="component" value="Chromosome"/>
</dbReference>
<feature type="signal peptide" evidence="1">
    <location>
        <begin position="1"/>
        <end position="19"/>
    </location>
</feature>
<keyword evidence="1" id="KW-0732">Signal</keyword>
<keyword evidence="3" id="KW-1185">Reference proteome</keyword>
<reference evidence="2 3" key="1">
    <citation type="submission" date="2020-08" db="EMBL/GenBank/DDBJ databases">
        <title>Genome sequence of Pedobacter roseus KACC 11594T.</title>
        <authorList>
            <person name="Hyun D.-W."/>
            <person name="Bae J.-W."/>
        </authorList>
    </citation>
    <scope>NUCLEOTIDE SEQUENCE [LARGE SCALE GENOMIC DNA]</scope>
    <source>
        <strain evidence="2 3">KACC 11594</strain>
    </source>
</reference>
<feature type="chain" id="PRO_5028951610" evidence="1">
    <location>
        <begin position="20"/>
        <end position="277"/>
    </location>
</feature>
<evidence type="ECO:0000313" key="2">
    <source>
        <dbReference type="EMBL" id="QNN42997.1"/>
    </source>
</evidence>
<name>A0A7G9QI22_9SPHI</name>
<protein>
    <submittedName>
        <fullName evidence="2">DUF4138 domain-containing protein</fullName>
    </submittedName>
</protein>
<dbReference type="Pfam" id="PF13595">
    <property type="entry name" value="DUF4138"/>
    <property type="match status" value="1"/>
</dbReference>